<reference evidence="8 9" key="1">
    <citation type="submission" date="2014-09" db="EMBL/GenBank/DDBJ databases">
        <title>Isolation and characterization of Aurantimonas altamirensis ON-56566 from clinical sample following a dog bite.</title>
        <authorList>
            <person name="Eshaghi A."/>
            <person name="Li A."/>
            <person name="Shahinas D."/>
            <person name="Bahn P."/>
            <person name="Kus J.V."/>
            <person name="Patel S.N."/>
        </authorList>
    </citation>
    <scope>NUCLEOTIDE SEQUENCE [LARGE SCALE GENOMIC DNA]</scope>
    <source>
        <strain evidence="8 9">ON-56566</strain>
    </source>
</reference>
<evidence type="ECO:0000256" key="6">
    <source>
        <dbReference type="SAM" id="SignalP"/>
    </source>
</evidence>
<dbReference type="OrthoDB" id="7916126at2"/>
<dbReference type="InterPro" id="IPR027385">
    <property type="entry name" value="Beta-barrel_OMP"/>
</dbReference>
<evidence type="ECO:0000256" key="3">
    <source>
        <dbReference type="ARBA" id="ARBA00023136"/>
    </source>
</evidence>
<dbReference type="STRING" id="370622.LA66_04165"/>
<dbReference type="Proteomes" id="UP000030826">
    <property type="component" value="Unassembled WGS sequence"/>
</dbReference>
<feature type="domain" description="Outer membrane protein beta-barrel" evidence="7">
    <location>
        <begin position="5"/>
        <end position="252"/>
    </location>
</feature>
<organism evidence="8 9">
    <name type="scientific">Aureimonas altamirensis</name>
    <dbReference type="NCBI Taxonomy" id="370622"/>
    <lineage>
        <taxon>Bacteria</taxon>
        <taxon>Pseudomonadati</taxon>
        <taxon>Pseudomonadota</taxon>
        <taxon>Alphaproteobacteria</taxon>
        <taxon>Hyphomicrobiales</taxon>
        <taxon>Aurantimonadaceae</taxon>
        <taxon>Aureimonas</taxon>
    </lineage>
</organism>
<dbReference type="Gene3D" id="2.40.160.20">
    <property type="match status" value="1"/>
</dbReference>
<dbReference type="InterPro" id="IPR011250">
    <property type="entry name" value="OMP/PagP_B-barrel"/>
</dbReference>
<keyword evidence="2 6" id="KW-0732">Signal</keyword>
<dbReference type="PANTHER" id="PTHR34001:SF3">
    <property type="entry name" value="BLL7405 PROTEIN"/>
    <property type="match status" value="1"/>
</dbReference>
<dbReference type="PANTHER" id="PTHR34001">
    <property type="entry name" value="BLL7405 PROTEIN"/>
    <property type="match status" value="1"/>
</dbReference>
<comment type="subcellular location">
    <subcellularLocation>
        <location evidence="1">Cell outer membrane</location>
    </subcellularLocation>
</comment>
<evidence type="ECO:0000259" key="7">
    <source>
        <dbReference type="Pfam" id="PF13505"/>
    </source>
</evidence>
<comment type="similarity">
    <text evidence="5">Belongs to the Omp25/RopB family.</text>
</comment>
<evidence type="ECO:0000256" key="5">
    <source>
        <dbReference type="ARBA" id="ARBA00038306"/>
    </source>
</evidence>
<accession>A0A0B1QAI3</accession>
<evidence type="ECO:0000256" key="4">
    <source>
        <dbReference type="ARBA" id="ARBA00023237"/>
    </source>
</evidence>
<dbReference type="EMBL" id="JRFJ01000001">
    <property type="protein sequence ID" value="KHJ55830.1"/>
    <property type="molecule type" value="Genomic_DNA"/>
</dbReference>
<dbReference type="AlphaFoldDB" id="A0A0B1QAI3"/>
<feature type="chain" id="PRO_5002059784" description="Outer membrane protein beta-barrel domain-containing protein" evidence="6">
    <location>
        <begin position="20"/>
        <end position="253"/>
    </location>
</feature>
<dbReference type="GO" id="GO:0009279">
    <property type="term" value="C:cell outer membrane"/>
    <property type="evidence" value="ECO:0007669"/>
    <property type="project" value="UniProtKB-SubCell"/>
</dbReference>
<evidence type="ECO:0000256" key="2">
    <source>
        <dbReference type="ARBA" id="ARBA00022729"/>
    </source>
</evidence>
<keyword evidence="4" id="KW-0998">Cell outer membrane</keyword>
<evidence type="ECO:0000256" key="1">
    <source>
        <dbReference type="ARBA" id="ARBA00004442"/>
    </source>
</evidence>
<evidence type="ECO:0000313" key="8">
    <source>
        <dbReference type="EMBL" id="KHJ55830.1"/>
    </source>
</evidence>
<keyword evidence="3" id="KW-0472">Membrane</keyword>
<sequence length="253" mass="26360">MKRIALLLAVSALATPALAADIIYNDPIAAPMAYDTGFTWTGFYVGGQAGVALSRDSGLFSSAGSSFAGGSKDGEAGVVLGLHAGYDHQIDNFIVGAVADINYVDANSYANFTQFGQEFGSKQDIDFLGTLRAKAGLTSDRFAVFATGGLAFAKVSNDLIGNSSVSSGGTTYNVSLEEDTKDFGYALGAGLDYLVAQNVSVGVEYLYTDLGKSDTKVKYTPAGSSIATESLTATSGNSLDFHTVWAKASYRFN</sequence>
<name>A0A0B1QAI3_9HYPH</name>
<gene>
    <name evidence="8" type="ORF">LA66_04165</name>
</gene>
<comment type="caution">
    <text evidence="8">The sequence shown here is derived from an EMBL/GenBank/DDBJ whole genome shotgun (WGS) entry which is preliminary data.</text>
</comment>
<proteinExistence type="inferred from homology"/>
<dbReference type="InterPro" id="IPR051692">
    <property type="entry name" value="OMP-like"/>
</dbReference>
<protein>
    <recommendedName>
        <fullName evidence="7">Outer membrane protein beta-barrel domain-containing protein</fullName>
    </recommendedName>
</protein>
<evidence type="ECO:0000313" key="9">
    <source>
        <dbReference type="Proteomes" id="UP000030826"/>
    </source>
</evidence>
<dbReference type="RefSeq" id="WP_039188875.1">
    <property type="nucleotide sequence ID" value="NZ_JRFJ01000001.1"/>
</dbReference>
<dbReference type="SUPFAM" id="SSF56925">
    <property type="entry name" value="OMPA-like"/>
    <property type="match status" value="1"/>
</dbReference>
<dbReference type="Pfam" id="PF13505">
    <property type="entry name" value="OMP_b-brl"/>
    <property type="match status" value="1"/>
</dbReference>
<feature type="signal peptide" evidence="6">
    <location>
        <begin position="1"/>
        <end position="19"/>
    </location>
</feature>